<dbReference type="InterPro" id="IPR013113">
    <property type="entry name" value="SIP_FAD-bd"/>
</dbReference>
<reference evidence="2" key="1">
    <citation type="submission" date="2020-11" db="EMBL/GenBank/DDBJ databases">
        <title>Isolation and identification of active actinomycetes.</title>
        <authorList>
            <person name="Yu B."/>
        </authorList>
    </citation>
    <scope>NUCLEOTIDE SEQUENCE</scope>
    <source>
        <strain evidence="2">NEAU-YB345</strain>
    </source>
</reference>
<dbReference type="PANTHER" id="PTHR30157">
    <property type="entry name" value="FERRIC REDUCTASE, NADPH-DEPENDENT"/>
    <property type="match status" value="1"/>
</dbReference>
<keyword evidence="3" id="KW-1185">Reference proteome</keyword>
<dbReference type="InterPro" id="IPR039261">
    <property type="entry name" value="FNR_nucleotide-bd"/>
</dbReference>
<dbReference type="PROSITE" id="PS51384">
    <property type="entry name" value="FAD_FR"/>
    <property type="match status" value="1"/>
</dbReference>
<evidence type="ECO:0000313" key="3">
    <source>
        <dbReference type="Proteomes" id="UP000657385"/>
    </source>
</evidence>
<sequence>MAASGWDFFRLRVLRAVPLGASAVRITLTGPQLDGFRSGGRDQRFKLFLPQPGEAEPLVPTWAGSEWFTAWRELDPAQRGIMRSYTVSAQQPGTLDVDFAVHGGTGPAARWAASARPGDRVLALGPTDPDNAGVDFRPPPRTDAVLLAGDLTALPAIAAILETLDPALPVRAFVEVPDRADHRALPCGSADAQVHWTAPGELPEALADCPLPGDAPYAWIAGEAGSVRALRRHLVRDRGLPRAAVTFTGYWRLGATEEQLVAEAVAIPPQTSRH</sequence>
<dbReference type="Proteomes" id="UP000657385">
    <property type="component" value="Unassembled WGS sequence"/>
</dbReference>
<dbReference type="InterPro" id="IPR017927">
    <property type="entry name" value="FAD-bd_FR_type"/>
</dbReference>
<protein>
    <submittedName>
        <fullName evidence="2">Siderophore-interacting protein</fullName>
    </submittedName>
</protein>
<evidence type="ECO:0000259" key="1">
    <source>
        <dbReference type="PROSITE" id="PS51384"/>
    </source>
</evidence>
<dbReference type="Pfam" id="PF04954">
    <property type="entry name" value="SIP"/>
    <property type="match status" value="1"/>
</dbReference>
<accession>A0A931B3J0</accession>
<dbReference type="EMBL" id="JADPRT010000006">
    <property type="protein sequence ID" value="MBF9069643.1"/>
    <property type="molecule type" value="Genomic_DNA"/>
</dbReference>
<dbReference type="RefSeq" id="WP_196194816.1">
    <property type="nucleotide sequence ID" value="NZ_JADPRT010000006.1"/>
</dbReference>
<dbReference type="PANTHER" id="PTHR30157:SF0">
    <property type="entry name" value="NADPH-DEPENDENT FERRIC-CHELATE REDUCTASE"/>
    <property type="match status" value="1"/>
</dbReference>
<evidence type="ECO:0000313" key="2">
    <source>
        <dbReference type="EMBL" id="MBF9069643.1"/>
    </source>
</evidence>
<proteinExistence type="predicted"/>
<dbReference type="SUPFAM" id="SSF63380">
    <property type="entry name" value="Riboflavin synthase domain-like"/>
    <property type="match status" value="1"/>
</dbReference>
<comment type="caution">
    <text evidence="2">The sequence shown here is derived from an EMBL/GenBank/DDBJ whole genome shotgun (WGS) entry which is preliminary data.</text>
</comment>
<organism evidence="2 3">
    <name type="scientific">Streptacidiphilus fuscans</name>
    <dbReference type="NCBI Taxonomy" id="2789292"/>
    <lineage>
        <taxon>Bacteria</taxon>
        <taxon>Bacillati</taxon>
        <taxon>Actinomycetota</taxon>
        <taxon>Actinomycetes</taxon>
        <taxon>Kitasatosporales</taxon>
        <taxon>Streptomycetaceae</taxon>
        <taxon>Streptacidiphilus</taxon>
    </lineage>
</organism>
<dbReference type="InterPro" id="IPR039374">
    <property type="entry name" value="SIP_fam"/>
</dbReference>
<dbReference type="InterPro" id="IPR007037">
    <property type="entry name" value="SIP_rossman_dom"/>
</dbReference>
<dbReference type="InterPro" id="IPR017938">
    <property type="entry name" value="Riboflavin_synthase-like_b-brl"/>
</dbReference>
<gene>
    <name evidence="2" type="ORF">I2501_16585</name>
</gene>
<dbReference type="AlphaFoldDB" id="A0A931B3J0"/>
<feature type="domain" description="FAD-binding FR-type" evidence="1">
    <location>
        <begin position="6"/>
        <end position="139"/>
    </location>
</feature>
<dbReference type="CDD" id="cd06193">
    <property type="entry name" value="siderophore_interacting"/>
    <property type="match status" value="1"/>
</dbReference>
<name>A0A931B3J0_9ACTN</name>
<dbReference type="Pfam" id="PF08021">
    <property type="entry name" value="FAD_binding_9"/>
    <property type="match status" value="1"/>
</dbReference>
<dbReference type="GO" id="GO:0016491">
    <property type="term" value="F:oxidoreductase activity"/>
    <property type="evidence" value="ECO:0007669"/>
    <property type="project" value="InterPro"/>
</dbReference>
<dbReference type="Gene3D" id="3.40.50.80">
    <property type="entry name" value="Nucleotide-binding domain of ferredoxin-NADP reductase (FNR) module"/>
    <property type="match status" value="1"/>
</dbReference>
<dbReference type="Gene3D" id="2.40.30.10">
    <property type="entry name" value="Translation factors"/>
    <property type="match status" value="1"/>
</dbReference>